<dbReference type="EMBL" id="SPHZ02000008">
    <property type="protein sequence ID" value="KAF0903167.1"/>
    <property type="molecule type" value="Genomic_DNA"/>
</dbReference>
<comment type="caution">
    <text evidence="1">The sequence shown here is derived from an EMBL/GenBank/DDBJ whole genome shotgun (WGS) entry which is preliminary data.</text>
</comment>
<dbReference type="Proteomes" id="UP000479710">
    <property type="component" value="Unassembled WGS sequence"/>
</dbReference>
<name>A0A6G1CSV3_9ORYZ</name>
<sequence length="233" mass="25704">MMRSSLVGSVVVVRPRTMAARAPSRLPSAVHLPRCTGGPPHRLTADLPKTAAPAACATAIASPWVDDDDLTEISIYEVIAWSAEEAMELIKQTPPPPRPSLPSPVHDVGKLLRKYERLLHRAEAQSIDECAGSKRLVRCHLMAWEAYETIRPSLLGLTLMSIGEVLTECINRGNVNNGRRDIEPRLLAAFGVKPESLPTNPMERHFVAGVMYAAMETRSCVWRRLPGRTDNEI</sequence>
<dbReference type="OrthoDB" id="688030at2759"/>
<gene>
    <name evidence="1" type="ORF">E2562_025750</name>
</gene>
<reference evidence="1 2" key="1">
    <citation type="submission" date="2019-11" db="EMBL/GenBank/DDBJ databases">
        <title>Whole genome sequence of Oryza granulata.</title>
        <authorList>
            <person name="Li W."/>
        </authorList>
    </citation>
    <scope>NUCLEOTIDE SEQUENCE [LARGE SCALE GENOMIC DNA]</scope>
    <source>
        <strain evidence="2">cv. Menghai</strain>
        <tissue evidence="1">Leaf</tissue>
    </source>
</reference>
<protein>
    <submittedName>
        <fullName evidence="1">Uncharacterized protein</fullName>
    </submittedName>
</protein>
<organism evidence="1 2">
    <name type="scientific">Oryza meyeriana var. granulata</name>
    <dbReference type="NCBI Taxonomy" id="110450"/>
    <lineage>
        <taxon>Eukaryota</taxon>
        <taxon>Viridiplantae</taxon>
        <taxon>Streptophyta</taxon>
        <taxon>Embryophyta</taxon>
        <taxon>Tracheophyta</taxon>
        <taxon>Spermatophyta</taxon>
        <taxon>Magnoliopsida</taxon>
        <taxon>Liliopsida</taxon>
        <taxon>Poales</taxon>
        <taxon>Poaceae</taxon>
        <taxon>BOP clade</taxon>
        <taxon>Oryzoideae</taxon>
        <taxon>Oryzeae</taxon>
        <taxon>Oryzinae</taxon>
        <taxon>Oryza</taxon>
        <taxon>Oryza meyeriana</taxon>
    </lineage>
</organism>
<accession>A0A6G1CSV3</accession>
<keyword evidence="2" id="KW-1185">Reference proteome</keyword>
<proteinExistence type="predicted"/>
<evidence type="ECO:0000313" key="1">
    <source>
        <dbReference type="EMBL" id="KAF0903167.1"/>
    </source>
</evidence>
<dbReference type="AlphaFoldDB" id="A0A6G1CSV3"/>
<evidence type="ECO:0000313" key="2">
    <source>
        <dbReference type="Proteomes" id="UP000479710"/>
    </source>
</evidence>